<dbReference type="Proteomes" id="UP000623958">
    <property type="component" value="Unassembled WGS sequence"/>
</dbReference>
<dbReference type="Gene3D" id="3.40.50.2300">
    <property type="match status" value="1"/>
</dbReference>
<dbReference type="SUPFAM" id="SSF52540">
    <property type="entry name" value="P-loop containing nucleoside triphosphate hydrolases"/>
    <property type="match status" value="1"/>
</dbReference>
<reference evidence="1" key="2">
    <citation type="submission" date="2020-09" db="EMBL/GenBank/DDBJ databases">
        <authorList>
            <person name="Sun Q."/>
            <person name="Ohkuma M."/>
        </authorList>
    </citation>
    <scope>NUCLEOTIDE SEQUENCE</scope>
    <source>
        <strain evidence="1">JCM 13306</strain>
    </source>
</reference>
<keyword evidence="2" id="KW-1185">Reference proteome</keyword>
<accession>A0A919FC69</accession>
<gene>
    <name evidence="1" type="ORF">GCM10009090_34530</name>
</gene>
<dbReference type="Gene3D" id="3.40.50.300">
    <property type="entry name" value="P-loop containing nucleotide triphosphate hydrolases"/>
    <property type="match status" value="1"/>
</dbReference>
<dbReference type="InterPro" id="IPR027417">
    <property type="entry name" value="P-loop_NTPase"/>
</dbReference>
<sequence>MQQVRSAAGQAVRVLLYAPDNRYGARLAAKLAGFGDLQWEDSRDIAPAMLAAQQASWRLVLLDYSNTNANYSSELTVQLRSLMPALPVVAVGLANADHAPTVLAALRAGVSDFIDIESPAEEIQTTLKRVLAQPATARVPVAAEPAPVPQPKGRLVVLLGSRPGVGTTTLATQLSVLLQRPADAPGDNESAEARRLLLDLGIPSGDAALYLNTDVTFHYEDALRNLGRIDATLARTALAHHASGLALLGHPTGIQPPAHDPSMLLDRLRSVFGLVLCDLGGLAPQQLPSGLLHAAAETWLLTDQSIGALVSLDHLLKELEQRGLRNERLQLLVNRYDDSHGISAPQLAARFGLSLLATLPDRARALHACAAEGKLLSEQAPNDPYIRALAPLVRRLDPAAVPAQPVGLHQRLVRGLSGNLWKTK</sequence>
<evidence type="ECO:0000313" key="1">
    <source>
        <dbReference type="EMBL" id="GHH59877.1"/>
    </source>
</evidence>
<dbReference type="SUPFAM" id="SSF52172">
    <property type="entry name" value="CheY-like"/>
    <property type="match status" value="1"/>
</dbReference>
<dbReference type="InterPro" id="IPR011006">
    <property type="entry name" value="CheY-like_superfamily"/>
</dbReference>
<dbReference type="EMBL" id="BNBA01000040">
    <property type="protein sequence ID" value="GHH59877.1"/>
    <property type="molecule type" value="Genomic_DNA"/>
</dbReference>
<comment type="caution">
    <text evidence="1">The sequence shown here is derived from an EMBL/GenBank/DDBJ whole genome shotgun (WGS) entry which is preliminary data.</text>
</comment>
<organism evidence="1 2">
    <name type="scientific">Xanthomonas boreopolis</name>
    <dbReference type="NCBI Taxonomy" id="86183"/>
    <lineage>
        <taxon>Bacteria</taxon>
        <taxon>Pseudomonadati</taxon>
        <taxon>Pseudomonadota</taxon>
        <taxon>Gammaproteobacteria</taxon>
        <taxon>Lysobacterales</taxon>
        <taxon>Lysobacteraceae</taxon>
        <taxon>Xanthomonas</taxon>
    </lineage>
</organism>
<name>A0A919FC69_9XANT</name>
<evidence type="ECO:0000313" key="2">
    <source>
        <dbReference type="Proteomes" id="UP000623958"/>
    </source>
</evidence>
<proteinExistence type="predicted"/>
<protein>
    <submittedName>
        <fullName evidence="1">Fimbrial protein</fullName>
    </submittedName>
</protein>
<reference evidence="1" key="1">
    <citation type="journal article" date="2014" name="Int. J. Syst. Evol. Microbiol.">
        <title>Complete genome sequence of Corynebacterium casei LMG S-19264T (=DSM 44701T), isolated from a smear-ripened cheese.</title>
        <authorList>
            <consortium name="US DOE Joint Genome Institute (JGI-PGF)"/>
            <person name="Walter F."/>
            <person name="Albersmeier A."/>
            <person name="Kalinowski J."/>
            <person name="Ruckert C."/>
        </authorList>
    </citation>
    <scope>NUCLEOTIDE SEQUENCE</scope>
    <source>
        <strain evidence="1">JCM 13306</strain>
    </source>
</reference>
<dbReference type="AlphaFoldDB" id="A0A919FC69"/>